<feature type="transmembrane region" description="Helical" evidence="4">
    <location>
        <begin position="7"/>
        <end position="26"/>
    </location>
</feature>
<evidence type="ECO:0000256" key="1">
    <source>
        <dbReference type="ARBA" id="ARBA00023224"/>
    </source>
</evidence>
<accession>A0A8S0Y2L4</accession>
<evidence type="ECO:0000313" key="7">
    <source>
        <dbReference type="EMBL" id="CEJ08889.1"/>
    </source>
</evidence>
<organism evidence="6">
    <name type="scientific">Acididesulfobacillus acetoxydans</name>
    <dbReference type="NCBI Taxonomy" id="1561005"/>
    <lineage>
        <taxon>Bacteria</taxon>
        <taxon>Bacillati</taxon>
        <taxon>Bacillota</taxon>
        <taxon>Clostridia</taxon>
        <taxon>Eubacteriales</taxon>
        <taxon>Peptococcaceae</taxon>
        <taxon>Acididesulfobacillus</taxon>
    </lineage>
</organism>
<dbReference type="InterPro" id="IPR004089">
    <property type="entry name" value="MCPsignal_dom"/>
</dbReference>
<dbReference type="EMBL" id="LR746496">
    <property type="protein sequence ID" value="CAA7600955.1"/>
    <property type="molecule type" value="Genomic_DNA"/>
</dbReference>
<dbReference type="GO" id="GO:0007165">
    <property type="term" value="P:signal transduction"/>
    <property type="evidence" value="ECO:0007669"/>
    <property type="project" value="UniProtKB-KW"/>
</dbReference>
<dbReference type="PROSITE" id="PS50111">
    <property type="entry name" value="CHEMOTAXIS_TRANSDUC_2"/>
    <property type="match status" value="1"/>
</dbReference>
<dbReference type="Pfam" id="PF00015">
    <property type="entry name" value="MCPsignal"/>
    <property type="match status" value="1"/>
</dbReference>
<protein>
    <submittedName>
        <fullName evidence="7">Methyl-accepting chemotaxis (MCP) signaling domain protein</fullName>
    </submittedName>
    <submittedName>
        <fullName evidence="6">Methyl-accepting chemotaxis protein (MCP) signalling domain</fullName>
    </submittedName>
</protein>
<dbReference type="CDD" id="cd11386">
    <property type="entry name" value="MCP_signal"/>
    <property type="match status" value="1"/>
</dbReference>
<dbReference type="SMART" id="SM00283">
    <property type="entry name" value="MA"/>
    <property type="match status" value="1"/>
</dbReference>
<evidence type="ECO:0000313" key="8">
    <source>
        <dbReference type="Proteomes" id="UP001071230"/>
    </source>
</evidence>
<evidence type="ECO:0000256" key="3">
    <source>
        <dbReference type="SAM" id="Coils"/>
    </source>
</evidence>
<evidence type="ECO:0000313" key="6">
    <source>
        <dbReference type="EMBL" id="CAA7600955.1"/>
    </source>
</evidence>
<dbReference type="GO" id="GO:0016020">
    <property type="term" value="C:membrane"/>
    <property type="evidence" value="ECO:0007669"/>
    <property type="project" value="InterPro"/>
</dbReference>
<dbReference type="EMBL" id="CDGJ01000104">
    <property type="protein sequence ID" value="CEJ08889.1"/>
    <property type="molecule type" value="Genomic_DNA"/>
</dbReference>
<evidence type="ECO:0000256" key="4">
    <source>
        <dbReference type="SAM" id="Phobius"/>
    </source>
</evidence>
<evidence type="ECO:0000259" key="5">
    <source>
        <dbReference type="PROSITE" id="PS50111"/>
    </source>
</evidence>
<keyword evidence="4" id="KW-1133">Transmembrane helix</keyword>
<keyword evidence="8" id="KW-1185">Reference proteome</keyword>
<reference evidence="6" key="2">
    <citation type="submission" date="2020-01" db="EMBL/GenBank/DDBJ databases">
        <authorList>
            <person name="Hornung B."/>
        </authorList>
    </citation>
    <scope>NUCLEOTIDE SEQUENCE</scope>
    <source>
        <strain evidence="6">PacBioINE</strain>
    </source>
</reference>
<feature type="coiled-coil region" evidence="3">
    <location>
        <begin position="193"/>
        <end position="220"/>
    </location>
</feature>
<keyword evidence="1 2" id="KW-0807">Transducer</keyword>
<dbReference type="PANTHER" id="PTHR32089:SF112">
    <property type="entry name" value="LYSOZYME-LIKE PROTEIN-RELATED"/>
    <property type="match status" value="1"/>
</dbReference>
<keyword evidence="4" id="KW-0812">Transmembrane</keyword>
<evidence type="ECO:0000256" key="2">
    <source>
        <dbReference type="PROSITE-ProRule" id="PRU00284"/>
    </source>
</evidence>
<sequence length="533" mass="58885">MQQGKGRLFWLVLMAVMLIQVMLVLLLGTWPYYIILPIGIGLVIAVFYWYIGVMGKEIRGITHYLREAAQGELFAELPPVRTEFKDLSGAAEELRDYTRHLLASVTQLSISLHGTAEVIAQSATETQSSATEISAAFSEIAQNNQVQADKAEELFRYAKALAVQINDISERIGDLSRNTEESSSTASRGLGTTREMMEEMAKARQESARTEKSVEQLDKHSAGIEQMLQAISSIASQTNLLALNAAIEAARAGESGKGFAVVAEEVKKLAAGSEKTVEQIRETVFEIQNSIQEVLRAAKLTVQETEESMAKTEQSGNNFRTVVESGRMIAGHLQEVNQATHAMRSGTEKLLANIEAISMAAGATAAGTEEIAAGVDHQSDNLSSLSQAIIELTAQADQMQQWIAEKGMERTMWNRSKKLAEYDAREELTRDRLVELARQLDLDDIYLTDPQGYCTMATIPFEGTDIFGIYPEYRKAATGEKEYVVTPIMKRVEDGRFYKFMVSRRPRGKGLIDVSFSAERILRMAGESGVSMH</sequence>
<feature type="domain" description="Methyl-accepting transducer" evidence="5">
    <location>
        <begin position="122"/>
        <end position="358"/>
    </location>
</feature>
<reference evidence="7" key="1">
    <citation type="submission" date="2014-11" db="EMBL/GenBank/DDBJ databases">
        <authorList>
            <person name="Hornung B.V."/>
        </authorList>
    </citation>
    <scope>NUCLEOTIDE SEQUENCE</scope>
    <source>
        <strain evidence="7">INE</strain>
    </source>
</reference>
<gene>
    <name evidence="6" type="ORF">DEACI_1608</name>
    <name evidence="7" type="ORF">DEACI_3371</name>
</gene>
<keyword evidence="3" id="KW-0175">Coiled coil</keyword>
<keyword evidence="4" id="KW-0472">Membrane</keyword>
<dbReference type="PANTHER" id="PTHR32089">
    <property type="entry name" value="METHYL-ACCEPTING CHEMOTAXIS PROTEIN MCPB"/>
    <property type="match status" value="1"/>
</dbReference>
<dbReference type="Proteomes" id="UP000836597">
    <property type="component" value="Chromosome"/>
</dbReference>
<dbReference type="SUPFAM" id="SSF58104">
    <property type="entry name" value="Methyl-accepting chemotaxis protein (MCP) signaling domain"/>
    <property type="match status" value="1"/>
</dbReference>
<dbReference type="KEGG" id="aacx:DEACI_1608"/>
<feature type="transmembrane region" description="Helical" evidence="4">
    <location>
        <begin position="32"/>
        <end position="51"/>
    </location>
</feature>
<proteinExistence type="predicted"/>
<dbReference type="Gene3D" id="1.10.287.950">
    <property type="entry name" value="Methyl-accepting chemotaxis protein"/>
    <property type="match status" value="1"/>
</dbReference>
<dbReference type="AlphaFoldDB" id="A0A8S0Y2L4"/>
<name>A0A8S0Y2L4_9FIRM</name>
<dbReference type="Proteomes" id="UP001071230">
    <property type="component" value="Unassembled WGS sequence"/>
</dbReference>